<dbReference type="InterPro" id="IPR016166">
    <property type="entry name" value="FAD-bd_PCMH"/>
</dbReference>
<dbReference type="InterPro" id="IPR016171">
    <property type="entry name" value="Vanillyl_alc_oxidase_C-sub2"/>
</dbReference>
<keyword evidence="2" id="KW-0285">Flavoprotein</keyword>
<name>A0ABX7M133_9RHOO</name>
<dbReference type="SUPFAM" id="SSF55103">
    <property type="entry name" value="FAD-linked oxidases, C-terminal domain"/>
    <property type="match status" value="1"/>
</dbReference>
<feature type="domain" description="FAD-binding PCMH-type" evidence="4">
    <location>
        <begin position="35"/>
        <end position="216"/>
    </location>
</feature>
<dbReference type="EMBL" id="CP071060">
    <property type="protein sequence ID" value="QSI75470.1"/>
    <property type="molecule type" value="Genomic_DNA"/>
</dbReference>
<dbReference type="Gene3D" id="3.30.70.2190">
    <property type="match status" value="1"/>
</dbReference>
<evidence type="ECO:0000256" key="1">
    <source>
        <dbReference type="ARBA" id="ARBA00008000"/>
    </source>
</evidence>
<dbReference type="Gene3D" id="3.30.43.10">
    <property type="entry name" value="Uridine Diphospho-n-acetylenolpyruvylglucosamine Reductase, domain 2"/>
    <property type="match status" value="1"/>
</dbReference>
<dbReference type="Gene3D" id="3.30.465.10">
    <property type="match status" value="1"/>
</dbReference>
<dbReference type="InterPro" id="IPR004113">
    <property type="entry name" value="FAD-bd_oxidored_4_C"/>
</dbReference>
<keyword evidence="3" id="KW-0274">FAD</keyword>
<dbReference type="PROSITE" id="PS51387">
    <property type="entry name" value="FAD_PCMH"/>
    <property type="match status" value="1"/>
</dbReference>
<reference evidence="5 6" key="1">
    <citation type="submission" date="2021-02" db="EMBL/GenBank/DDBJ databases">
        <title>Niveibacterium changnyeongensis HC41.</title>
        <authorList>
            <person name="Kang M."/>
        </authorList>
    </citation>
    <scope>NUCLEOTIDE SEQUENCE [LARGE SCALE GENOMIC DNA]</scope>
    <source>
        <strain evidence="5 6">HC41</strain>
    </source>
</reference>
<evidence type="ECO:0000313" key="5">
    <source>
        <dbReference type="EMBL" id="QSI75470.1"/>
    </source>
</evidence>
<dbReference type="InterPro" id="IPR016167">
    <property type="entry name" value="FAD-bd_PCMH_sub1"/>
</dbReference>
<dbReference type="Gene3D" id="3.30.70.2740">
    <property type="match status" value="1"/>
</dbReference>
<sequence length="468" mass="50180">MTKLLTELAAIVGDAHLITDPADQAPYLRDWRGRYEGRSQAIVRPANTEEVAAVVRLCVAHGVPLVPQGGNTSLCGAATPDESGSAVVISLQRLNRIRYLDFDNDTLTVEAGCTLAEVQATAAAADRLFPLSLASEGTCRIGGNLSTNAGGVHVLRYGNARDLVLGLEVVLPDGLIWHGLRALRKDNTGYDLKQLFLGAEGTLGIITAAVLKLSPRPRSLCTAWLAVPNPEAAVALLRQFRSECGERLSAFELMSQPTLALVLRHIPGAQCPLSEVPPWSVLIELGDTRADAGLDEIAEAILAPAIESGLVLDAAIARSEAQRVALWALRENASEAQRHEGVSVKHDVSVPVSRIPEFLHRADAALLAAFPGLRIVAFGHVGDGNLHYNCSKPDADANAALIGERGDVNRIVHDLVHELGGSISAEHGLGQLKRDEIRRYKSELEMDLMQRIKSAFDPKCLMNPGKVL</sequence>
<accession>A0ABX7M133</accession>
<dbReference type="InterPro" id="IPR006094">
    <property type="entry name" value="Oxid_FAD_bind_N"/>
</dbReference>
<organism evidence="5 6">
    <name type="scientific">Niveibacterium microcysteis</name>
    <dbReference type="NCBI Taxonomy" id="2811415"/>
    <lineage>
        <taxon>Bacteria</taxon>
        <taxon>Pseudomonadati</taxon>
        <taxon>Pseudomonadota</taxon>
        <taxon>Betaproteobacteria</taxon>
        <taxon>Rhodocyclales</taxon>
        <taxon>Rhodocyclaceae</taxon>
        <taxon>Niveibacterium</taxon>
    </lineage>
</organism>
<protein>
    <submittedName>
        <fullName evidence="5">FAD-binding oxidoreductase</fullName>
    </submittedName>
</protein>
<dbReference type="PANTHER" id="PTHR43716">
    <property type="entry name" value="D-2-HYDROXYGLUTARATE DEHYDROGENASE, MITOCHONDRIAL"/>
    <property type="match status" value="1"/>
</dbReference>
<dbReference type="SUPFAM" id="SSF56176">
    <property type="entry name" value="FAD-binding/transporter-associated domain-like"/>
    <property type="match status" value="1"/>
</dbReference>
<dbReference type="PANTHER" id="PTHR43716:SF2">
    <property type="entry name" value="BLL6224 PROTEIN"/>
    <property type="match status" value="1"/>
</dbReference>
<dbReference type="Gene3D" id="1.10.45.10">
    <property type="entry name" value="Vanillyl-alcohol Oxidase, Chain A, domain 4"/>
    <property type="match status" value="1"/>
</dbReference>
<dbReference type="InterPro" id="IPR051264">
    <property type="entry name" value="FAD-oxidored/transferase_4"/>
</dbReference>
<dbReference type="Pfam" id="PF01565">
    <property type="entry name" value="FAD_binding_4"/>
    <property type="match status" value="1"/>
</dbReference>
<evidence type="ECO:0000259" key="4">
    <source>
        <dbReference type="PROSITE" id="PS51387"/>
    </source>
</evidence>
<evidence type="ECO:0000256" key="3">
    <source>
        <dbReference type="ARBA" id="ARBA00022827"/>
    </source>
</evidence>
<evidence type="ECO:0000256" key="2">
    <source>
        <dbReference type="ARBA" id="ARBA00022630"/>
    </source>
</evidence>
<keyword evidence="6" id="KW-1185">Reference proteome</keyword>
<proteinExistence type="inferred from homology"/>
<gene>
    <name evidence="5" type="ORF">JY500_13275</name>
</gene>
<evidence type="ECO:0000313" key="6">
    <source>
        <dbReference type="Proteomes" id="UP000663570"/>
    </source>
</evidence>
<dbReference type="InterPro" id="IPR036318">
    <property type="entry name" value="FAD-bd_PCMH-like_sf"/>
</dbReference>
<dbReference type="InterPro" id="IPR016164">
    <property type="entry name" value="FAD-linked_Oxase-like_C"/>
</dbReference>
<dbReference type="Proteomes" id="UP000663570">
    <property type="component" value="Chromosome"/>
</dbReference>
<dbReference type="InterPro" id="IPR016169">
    <property type="entry name" value="FAD-bd_PCMH_sub2"/>
</dbReference>
<dbReference type="Pfam" id="PF02913">
    <property type="entry name" value="FAD-oxidase_C"/>
    <property type="match status" value="1"/>
</dbReference>
<comment type="similarity">
    <text evidence="1">Belongs to the FAD-binding oxidoreductase/transferase type 4 family.</text>
</comment>
<dbReference type="RefSeq" id="WP_206253053.1">
    <property type="nucleotide sequence ID" value="NZ_CP071060.1"/>
</dbReference>